<evidence type="ECO:0000313" key="1">
    <source>
        <dbReference type="EMBL" id="MCX2744947.1"/>
    </source>
</evidence>
<keyword evidence="2" id="KW-1185">Reference proteome</keyword>
<reference evidence="1 2" key="1">
    <citation type="submission" date="2022-11" db="EMBL/GenBank/DDBJ databases">
        <title>The characterization of three novel Bacteroidetes species and genomic analysis of their roles in tidal elemental geochemical cycles.</title>
        <authorList>
            <person name="Ma K."/>
        </authorList>
    </citation>
    <scope>NUCLEOTIDE SEQUENCE [LARGE SCALE GENOMIC DNA]</scope>
    <source>
        <strain evidence="1 2">M17</strain>
    </source>
</reference>
<dbReference type="PROSITE" id="PS51257">
    <property type="entry name" value="PROKAR_LIPOPROTEIN"/>
    <property type="match status" value="1"/>
</dbReference>
<dbReference type="Proteomes" id="UP001209885">
    <property type="component" value="Unassembled WGS sequence"/>
</dbReference>
<evidence type="ECO:0008006" key="3">
    <source>
        <dbReference type="Google" id="ProtNLM"/>
    </source>
</evidence>
<protein>
    <recommendedName>
        <fullName evidence="3">DUF4249 family protein</fullName>
    </recommendedName>
</protein>
<comment type="caution">
    <text evidence="1">The sequence shown here is derived from an EMBL/GenBank/DDBJ whole genome shotgun (WGS) entry which is preliminary data.</text>
</comment>
<accession>A0ABT3RT20</accession>
<dbReference type="RefSeq" id="WP_266057495.1">
    <property type="nucleotide sequence ID" value="NZ_JAPFQN010000007.1"/>
</dbReference>
<sequence length="276" mass="29473">MKKLNYIFLSILIMSCGWDREDFELPTSKADEIGASGIEINASSDPIINLLDLDQSVVNFEMVPTNENIEIQVVKTYVSAEDGVVETVEGDVYSTFPATVNDGKDAIFAGFTEVTPETISLNDNITYSFRAIRQSDGKAFPIAKTVAAIASCPVPEELFVGTYDLEDDQGLFIGPATITNAGGNARTITADYTIPGCCSFADLGFTFDLSCGQVFINEQSIGIGCGGGSNVDVVTPTSGLIGTFDGTDDTSFTISMFYSNPDCFGGFESTLTLTKQ</sequence>
<dbReference type="EMBL" id="JAPFQN010000007">
    <property type="protein sequence ID" value="MCX2744947.1"/>
    <property type="molecule type" value="Genomic_DNA"/>
</dbReference>
<proteinExistence type="predicted"/>
<evidence type="ECO:0000313" key="2">
    <source>
        <dbReference type="Proteomes" id="UP001209885"/>
    </source>
</evidence>
<name>A0ABT3RT20_9BACT</name>
<organism evidence="1 2">
    <name type="scientific">Mangrovivirga halotolerans</name>
    <dbReference type="NCBI Taxonomy" id="2993936"/>
    <lineage>
        <taxon>Bacteria</taxon>
        <taxon>Pseudomonadati</taxon>
        <taxon>Bacteroidota</taxon>
        <taxon>Cytophagia</taxon>
        <taxon>Cytophagales</taxon>
        <taxon>Mangrovivirgaceae</taxon>
        <taxon>Mangrovivirga</taxon>
    </lineage>
</organism>
<gene>
    <name evidence="1" type="ORF">OO013_13780</name>
</gene>